<feature type="transmembrane region" description="Helical" evidence="1">
    <location>
        <begin position="72"/>
        <end position="90"/>
    </location>
</feature>
<gene>
    <name evidence="2" type="ORF">BGC07_09770</name>
</gene>
<feature type="transmembrane region" description="Helical" evidence="1">
    <location>
        <begin position="32"/>
        <end position="52"/>
    </location>
</feature>
<dbReference type="Proteomes" id="UP000094329">
    <property type="component" value="Unassembled WGS sequence"/>
</dbReference>
<keyword evidence="1" id="KW-0812">Transmembrane</keyword>
<evidence type="ECO:0000313" key="2">
    <source>
        <dbReference type="EMBL" id="ODN43147.1"/>
    </source>
</evidence>
<dbReference type="EMBL" id="MDTU01000001">
    <property type="protein sequence ID" value="ODN43147.1"/>
    <property type="molecule type" value="Genomic_DNA"/>
</dbReference>
<comment type="caution">
    <text evidence="2">The sequence shown here is derived from an EMBL/GenBank/DDBJ whole genome shotgun (WGS) entry which is preliminary data.</text>
</comment>
<dbReference type="PANTHER" id="PTHR38482">
    <property type="entry name" value="DMT FAMILY PROTEIN"/>
    <property type="match status" value="1"/>
</dbReference>
<protein>
    <recommendedName>
        <fullName evidence="4">DMT family protein</fullName>
    </recommendedName>
</protein>
<sequence length="114" mass="13175">MPPFLKTVLLLVCSNTIMSFAWYGSLKTEQHKAFWVAILTSWGIAFFEYMFLIPANRTGFLDAHLSLAQLKILQEVITLSIFVPFAIFYMKQTISWNFLWAGFCLAGAVYFIFR</sequence>
<keyword evidence="1" id="KW-1133">Transmembrane helix</keyword>
<proteinExistence type="predicted"/>
<dbReference type="PIRSF" id="PIRSF021239">
    <property type="entry name" value="UCP021239"/>
    <property type="match status" value="1"/>
</dbReference>
<dbReference type="InterPro" id="IPR007437">
    <property type="entry name" value="DUF486"/>
</dbReference>
<feature type="transmembrane region" description="Helical" evidence="1">
    <location>
        <begin position="96"/>
        <end position="113"/>
    </location>
</feature>
<evidence type="ECO:0008006" key="4">
    <source>
        <dbReference type="Google" id="ProtNLM"/>
    </source>
</evidence>
<dbReference type="Pfam" id="PF04342">
    <property type="entry name" value="DMT_6"/>
    <property type="match status" value="1"/>
</dbReference>
<reference evidence="2 3" key="1">
    <citation type="submission" date="2016-08" db="EMBL/GenBank/DDBJ databases">
        <title>Draft genome sequence of Candidatus Piscirickettsia litoralis, from seawater.</title>
        <authorList>
            <person name="Wan X."/>
            <person name="Lee A.J."/>
            <person name="Hou S."/>
            <person name="Donachie S.P."/>
        </authorList>
    </citation>
    <scope>NUCLEOTIDE SEQUENCE [LARGE SCALE GENOMIC DNA]</scope>
    <source>
        <strain evidence="2 3">Y2</strain>
    </source>
</reference>
<evidence type="ECO:0000256" key="1">
    <source>
        <dbReference type="SAM" id="Phobius"/>
    </source>
</evidence>
<feature type="transmembrane region" description="Helical" evidence="1">
    <location>
        <begin position="7"/>
        <end position="26"/>
    </location>
</feature>
<dbReference type="PANTHER" id="PTHR38482:SF1">
    <property type="entry name" value="DMT FAMILY PROTEIN"/>
    <property type="match status" value="1"/>
</dbReference>
<evidence type="ECO:0000313" key="3">
    <source>
        <dbReference type="Proteomes" id="UP000094329"/>
    </source>
</evidence>
<keyword evidence="3" id="KW-1185">Reference proteome</keyword>
<name>A0ABX3A4H3_9GAMM</name>
<keyword evidence="1" id="KW-0472">Membrane</keyword>
<dbReference type="RefSeq" id="WP_069312946.1">
    <property type="nucleotide sequence ID" value="NZ_MDTU01000001.1"/>
</dbReference>
<organism evidence="2 3">
    <name type="scientific">Piscirickettsia litoralis</name>
    <dbReference type="NCBI Taxonomy" id="1891921"/>
    <lineage>
        <taxon>Bacteria</taxon>
        <taxon>Pseudomonadati</taxon>
        <taxon>Pseudomonadota</taxon>
        <taxon>Gammaproteobacteria</taxon>
        <taxon>Thiotrichales</taxon>
        <taxon>Piscirickettsiaceae</taxon>
        <taxon>Piscirickettsia</taxon>
    </lineage>
</organism>
<accession>A0ABX3A4H3</accession>